<dbReference type="AlphaFoldDB" id="A0A7R9XN94"/>
<reference evidence="2" key="1">
    <citation type="submission" date="2021-01" db="EMBL/GenBank/DDBJ databases">
        <authorList>
            <person name="Corre E."/>
            <person name="Pelletier E."/>
            <person name="Niang G."/>
            <person name="Scheremetjew M."/>
            <person name="Finn R."/>
            <person name="Kale V."/>
            <person name="Holt S."/>
            <person name="Cochrane G."/>
            <person name="Meng A."/>
            <person name="Brown T."/>
            <person name="Cohen L."/>
        </authorList>
    </citation>
    <scope>NUCLEOTIDE SEQUENCE</scope>
    <source>
        <strain evidence="2">CCMP720</strain>
    </source>
</reference>
<sequence length="113" mass="12790">MEGDDRREEHLEKEEQKQEEEEEAKGNYNDQQDDDGHGMKAQVQEPLKRKRRLLKVAESSDQAQNGGQGSLNETMSLPNVFDEVEDESEDARNGQGVNRIRGTVVASSDEDED</sequence>
<organism evidence="2">
    <name type="scientific">Polyblepharides amylifera</name>
    <dbReference type="NCBI Taxonomy" id="1486889"/>
    <lineage>
        <taxon>Eukaryota</taxon>
        <taxon>Viridiplantae</taxon>
        <taxon>Chlorophyta</taxon>
        <taxon>Pyramimonadophyceae</taxon>
        <taxon>Pyramimonadales</taxon>
        <taxon>Polyblepharidaceae</taxon>
        <taxon>Polyblepharides</taxon>
    </lineage>
</organism>
<proteinExistence type="predicted"/>
<evidence type="ECO:0000256" key="1">
    <source>
        <dbReference type="SAM" id="MobiDB-lite"/>
    </source>
</evidence>
<accession>A0A7R9XN94</accession>
<feature type="compositionally biased region" description="Polar residues" evidence="1">
    <location>
        <begin position="59"/>
        <end position="77"/>
    </location>
</feature>
<feature type="region of interest" description="Disordered" evidence="1">
    <location>
        <begin position="1"/>
        <end position="113"/>
    </location>
</feature>
<dbReference type="EMBL" id="HBDV01000208">
    <property type="protein sequence ID" value="CAD8215865.1"/>
    <property type="molecule type" value="Transcribed_RNA"/>
</dbReference>
<gene>
    <name evidence="2" type="ORF">PAMY1081_LOCUS139</name>
</gene>
<evidence type="ECO:0000313" key="2">
    <source>
        <dbReference type="EMBL" id="CAD8215865.1"/>
    </source>
</evidence>
<protein>
    <submittedName>
        <fullName evidence="2">Uncharacterized protein</fullName>
    </submittedName>
</protein>
<name>A0A7R9XN94_9CHLO</name>
<feature type="compositionally biased region" description="Basic and acidic residues" evidence="1">
    <location>
        <begin position="1"/>
        <end position="16"/>
    </location>
</feature>